<proteinExistence type="predicted"/>
<dbReference type="InterPro" id="IPR011042">
    <property type="entry name" value="6-blade_b-propeller_TolB-like"/>
</dbReference>
<dbReference type="AlphaFoldDB" id="K1PTV9"/>
<protein>
    <submittedName>
        <fullName evidence="1">Uncharacterized protein</fullName>
    </submittedName>
</protein>
<dbReference type="InParanoid" id="K1PTV9"/>
<dbReference type="SUPFAM" id="SSF101898">
    <property type="entry name" value="NHL repeat"/>
    <property type="match status" value="1"/>
</dbReference>
<evidence type="ECO:0000313" key="1">
    <source>
        <dbReference type="EMBL" id="EKC27717.1"/>
    </source>
</evidence>
<organism evidence="1">
    <name type="scientific">Magallana gigas</name>
    <name type="common">Pacific oyster</name>
    <name type="synonym">Crassostrea gigas</name>
    <dbReference type="NCBI Taxonomy" id="29159"/>
    <lineage>
        <taxon>Eukaryota</taxon>
        <taxon>Metazoa</taxon>
        <taxon>Spiralia</taxon>
        <taxon>Lophotrochozoa</taxon>
        <taxon>Mollusca</taxon>
        <taxon>Bivalvia</taxon>
        <taxon>Autobranchia</taxon>
        <taxon>Pteriomorphia</taxon>
        <taxon>Ostreida</taxon>
        <taxon>Ostreoidea</taxon>
        <taxon>Ostreidae</taxon>
        <taxon>Magallana</taxon>
    </lineage>
</organism>
<reference evidence="1" key="1">
    <citation type="journal article" date="2012" name="Nature">
        <title>The oyster genome reveals stress adaptation and complexity of shell formation.</title>
        <authorList>
            <person name="Zhang G."/>
            <person name="Fang X."/>
            <person name="Guo X."/>
            <person name="Li L."/>
            <person name="Luo R."/>
            <person name="Xu F."/>
            <person name="Yang P."/>
            <person name="Zhang L."/>
            <person name="Wang X."/>
            <person name="Qi H."/>
            <person name="Xiong Z."/>
            <person name="Que H."/>
            <person name="Xie Y."/>
            <person name="Holland P.W."/>
            <person name="Paps J."/>
            <person name="Zhu Y."/>
            <person name="Wu F."/>
            <person name="Chen Y."/>
            <person name="Wang J."/>
            <person name="Peng C."/>
            <person name="Meng J."/>
            <person name="Yang L."/>
            <person name="Liu J."/>
            <person name="Wen B."/>
            <person name="Zhang N."/>
            <person name="Huang Z."/>
            <person name="Zhu Q."/>
            <person name="Feng Y."/>
            <person name="Mount A."/>
            <person name="Hedgecock D."/>
            <person name="Xu Z."/>
            <person name="Liu Y."/>
            <person name="Domazet-Loso T."/>
            <person name="Du Y."/>
            <person name="Sun X."/>
            <person name="Zhang S."/>
            <person name="Liu B."/>
            <person name="Cheng P."/>
            <person name="Jiang X."/>
            <person name="Li J."/>
            <person name="Fan D."/>
            <person name="Wang W."/>
            <person name="Fu W."/>
            <person name="Wang T."/>
            <person name="Wang B."/>
            <person name="Zhang J."/>
            <person name="Peng Z."/>
            <person name="Li Y."/>
            <person name="Li N."/>
            <person name="Wang J."/>
            <person name="Chen M."/>
            <person name="He Y."/>
            <person name="Tan F."/>
            <person name="Song X."/>
            <person name="Zheng Q."/>
            <person name="Huang R."/>
            <person name="Yang H."/>
            <person name="Du X."/>
            <person name="Chen L."/>
            <person name="Yang M."/>
            <person name="Gaffney P.M."/>
            <person name="Wang S."/>
            <person name="Luo L."/>
            <person name="She Z."/>
            <person name="Ming Y."/>
            <person name="Huang W."/>
            <person name="Zhang S."/>
            <person name="Huang B."/>
            <person name="Zhang Y."/>
            <person name="Qu T."/>
            <person name="Ni P."/>
            <person name="Miao G."/>
            <person name="Wang J."/>
            <person name="Wang Q."/>
            <person name="Steinberg C.E."/>
            <person name="Wang H."/>
            <person name="Li N."/>
            <person name="Qian L."/>
            <person name="Zhang G."/>
            <person name="Li Y."/>
            <person name="Yang H."/>
            <person name="Liu X."/>
            <person name="Wang J."/>
            <person name="Yin Y."/>
            <person name="Wang J."/>
        </authorList>
    </citation>
    <scope>NUCLEOTIDE SEQUENCE [LARGE SCALE GENOMIC DNA]</scope>
    <source>
        <strain evidence="1">05x7-T-G4-1.051#20</strain>
    </source>
</reference>
<sequence length="182" mass="20268">MISDTNNMVTMFSTGNMEPRGITSTASSDFLVCIRHGNCSNVVRFSPTGSVLQKIQYDSQYQPLYEDATYITENVNGDIIVTDKKRKAVIAVDRHGIFQYLYSGKNQSYKPVSIASDSVGHVIIADNVGQIHILDIYGLFLGYIFPKRELPNPCVVCTIGHGEPFVGECLTGLTKRIKYFEE</sequence>
<gene>
    <name evidence="1" type="ORF">CGI_10008619</name>
</gene>
<name>K1PTV9_MAGGI</name>
<dbReference type="EMBL" id="JH818433">
    <property type="protein sequence ID" value="EKC27717.1"/>
    <property type="molecule type" value="Genomic_DNA"/>
</dbReference>
<accession>K1PTV9</accession>
<dbReference type="HOGENOM" id="CLU_007742_4_1_1"/>
<dbReference type="Gene3D" id="2.120.10.30">
    <property type="entry name" value="TolB, C-terminal domain"/>
    <property type="match status" value="1"/>
</dbReference>